<dbReference type="GO" id="GO:0033388">
    <property type="term" value="P:putrescine biosynthetic process from arginine"/>
    <property type="evidence" value="ECO:0007669"/>
    <property type="project" value="TreeGrafter"/>
</dbReference>
<keyword evidence="5" id="KW-0210">Decarboxylase</keyword>
<name>I3TET4_THEC1</name>
<evidence type="ECO:0000256" key="9">
    <source>
        <dbReference type="ARBA" id="ARBA00023239"/>
    </source>
</evidence>
<dbReference type="GO" id="GO:0008295">
    <property type="term" value="P:spermidine biosynthetic process"/>
    <property type="evidence" value="ECO:0007669"/>
    <property type="project" value="UniProtKB-KW"/>
</dbReference>
<proteinExistence type="inferred from homology"/>
<keyword evidence="6" id="KW-0460">Magnesium</keyword>
<keyword evidence="7 10" id="KW-0663">Pyridoxal phosphate</keyword>
<dbReference type="eggNOG" id="arCOG02269">
    <property type="taxonomic scope" value="Archaea"/>
</dbReference>
<evidence type="ECO:0000259" key="11">
    <source>
        <dbReference type="Pfam" id="PF02784"/>
    </source>
</evidence>
<feature type="modified residue" description="N6-(pyridoxal phosphate)lysine" evidence="10">
    <location>
        <position position="96"/>
    </location>
</feature>
<dbReference type="STRING" id="1184251.TCELL_0848"/>
<evidence type="ECO:0000256" key="7">
    <source>
        <dbReference type="ARBA" id="ARBA00022898"/>
    </source>
</evidence>
<evidence type="ECO:0000256" key="2">
    <source>
        <dbReference type="ARBA" id="ARBA00001946"/>
    </source>
</evidence>
<dbReference type="PRINTS" id="PR01179">
    <property type="entry name" value="ODADCRBXLASE"/>
</dbReference>
<dbReference type="Gene3D" id="3.20.20.10">
    <property type="entry name" value="Alanine racemase"/>
    <property type="match status" value="1"/>
</dbReference>
<dbReference type="OrthoDB" id="18565at2157"/>
<comment type="similarity">
    <text evidence="3">Belongs to the Orn/Lys/Arg decarboxylase class-II family. SpeA subfamily.</text>
</comment>
<organism evidence="12 13">
    <name type="scientific">Thermogladius calderae (strain DSM 22663 / VKM B-2946 / 1633)</name>
    <dbReference type="NCBI Taxonomy" id="1184251"/>
    <lineage>
        <taxon>Archaea</taxon>
        <taxon>Thermoproteota</taxon>
        <taxon>Thermoprotei</taxon>
        <taxon>Desulfurococcales</taxon>
        <taxon>Desulfurococcaceae</taxon>
        <taxon>Thermogladius</taxon>
    </lineage>
</organism>
<evidence type="ECO:0000256" key="8">
    <source>
        <dbReference type="ARBA" id="ARBA00023066"/>
    </source>
</evidence>
<dbReference type="SUPFAM" id="SSF51419">
    <property type="entry name" value="PLP-binding barrel"/>
    <property type="match status" value="1"/>
</dbReference>
<dbReference type="EMBL" id="CP003531">
    <property type="protein sequence ID" value="AFK51272.1"/>
    <property type="molecule type" value="Genomic_DNA"/>
</dbReference>
<keyword evidence="13" id="KW-1185">Reference proteome</keyword>
<dbReference type="PRINTS" id="PR01180">
    <property type="entry name" value="ARGDCRBXLASE"/>
</dbReference>
<dbReference type="EC" id="4.1.1.19" evidence="4"/>
<dbReference type="GO" id="GO:0006527">
    <property type="term" value="P:L-arginine catabolic process"/>
    <property type="evidence" value="ECO:0007669"/>
    <property type="project" value="InterPro"/>
</dbReference>
<dbReference type="InParanoid" id="I3TET4"/>
<dbReference type="InterPro" id="IPR009006">
    <property type="entry name" value="Ala_racemase/Decarboxylase_C"/>
</dbReference>
<evidence type="ECO:0000256" key="3">
    <source>
        <dbReference type="ARBA" id="ARBA00008357"/>
    </source>
</evidence>
<comment type="cofactor">
    <cofactor evidence="2">
        <name>Mg(2+)</name>
        <dbReference type="ChEBI" id="CHEBI:18420"/>
    </cofactor>
</comment>
<evidence type="ECO:0000313" key="12">
    <source>
        <dbReference type="EMBL" id="AFK51272.1"/>
    </source>
</evidence>
<dbReference type="InterPro" id="IPR022644">
    <property type="entry name" value="De-COase2_N"/>
</dbReference>
<dbReference type="KEGG" id="thg:TCELL_0848"/>
<dbReference type="InterPro" id="IPR002985">
    <property type="entry name" value="Arg_decrbxlase"/>
</dbReference>
<dbReference type="PANTHER" id="PTHR43295">
    <property type="entry name" value="ARGININE DECARBOXYLASE"/>
    <property type="match status" value="1"/>
</dbReference>
<dbReference type="PANTHER" id="PTHR43295:SF9">
    <property type="entry name" value="BIOSYNTHETIC ARGININE DECARBOXYLASE"/>
    <property type="match status" value="1"/>
</dbReference>
<evidence type="ECO:0000256" key="4">
    <source>
        <dbReference type="ARBA" id="ARBA00012426"/>
    </source>
</evidence>
<dbReference type="InterPro" id="IPR029066">
    <property type="entry name" value="PLP-binding_barrel"/>
</dbReference>
<dbReference type="GeneID" id="13013165"/>
<keyword evidence="8" id="KW-0745">Spermidine biosynthesis</keyword>
<dbReference type="RefSeq" id="WP_014737522.1">
    <property type="nucleotide sequence ID" value="NC_017954.1"/>
</dbReference>
<dbReference type="GO" id="GO:0008792">
    <property type="term" value="F:arginine decarboxylase activity"/>
    <property type="evidence" value="ECO:0007669"/>
    <property type="project" value="UniProtKB-EC"/>
</dbReference>
<comment type="cofactor">
    <cofactor evidence="1 10">
        <name>pyridoxal 5'-phosphate</name>
        <dbReference type="ChEBI" id="CHEBI:597326"/>
    </cofactor>
</comment>
<dbReference type="Gene3D" id="2.40.37.10">
    <property type="entry name" value="Lyase, Ornithine Decarboxylase, Chain A, domain 1"/>
    <property type="match status" value="1"/>
</dbReference>
<feature type="active site" description="Proton donor" evidence="10">
    <location>
        <position position="483"/>
    </location>
</feature>
<dbReference type="InterPro" id="IPR000183">
    <property type="entry name" value="Orn/DAP/Arg_de-COase"/>
</dbReference>
<sequence>MSDSEWSVELARELYGLNNYMRQEFIDVDDEGFLVVKVNGYRARLLDLMKKFGLSNAYVRVLPAIRWAMDQVVRAYLETSEEAQYRGRLIPVYPLKVDANPVVVETIWRHGRRYNWGFEVGTLQELKSIEKYLSEETGVLVVDGFKTSEELEALKKHAERGWRVILTIESEREAELAGRFLDSIEVGVRLKPMTRTGSKWSFTMGFASKFGMTLNHLMMMVKDFPFLKKALTTIHVHGGSQITDIKAVARLAHEAVSILEDLRELGFENLNVIDLGGGLAYPYLDLRDGSHESPNYTVRDYFKAVLSAFRKSKRHPDLVFENGRIITSAHRIVVAKVLETREYGPEEYEESLDLDFIERAKDMKELERSLVEFREVLAKMEGKEEWGIRAKHIIETTRARMINSVVSKVMRMVLDNPLELSEVLKYPTLFKIVTSPSKRFIVSYSLFADIPDKTIVNQYFQVVPLTRLNEKPHVLASLSDLTCDSMGEYREYYSYVSRVYDKRQAFTGMDSRLMAVPGVKVKLGGIPLHLPSSGEDYYIAFLDTGAYQDMLAMKHNLIGEPPEIIIDESSEGELRVECLKCESKGYTDMKTAGQV</sequence>
<evidence type="ECO:0000256" key="10">
    <source>
        <dbReference type="PIRSR" id="PIRSR600183-50"/>
    </source>
</evidence>
<dbReference type="Proteomes" id="UP000005270">
    <property type="component" value="Chromosome"/>
</dbReference>
<dbReference type="HOGENOM" id="CLU_027243_1_0_2"/>
<evidence type="ECO:0000256" key="1">
    <source>
        <dbReference type="ARBA" id="ARBA00001933"/>
    </source>
</evidence>
<feature type="domain" description="Orn/DAP/Arg decarboxylase 2 N-terminal" evidence="11">
    <location>
        <begin position="73"/>
        <end position="327"/>
    </location>
</feature>
<dbReference type="AlphaFoldDB" id="I3TET4"/>
<keyword evidence="9" id="KW-0456">Lyase</keyword>
<reference evidence="12 13" key="1">
    <citation type="journal article" date="2012" name="J. Bacteriol.">
        <title>Complete genome sequence of the hyperthermophilic cellulolytic Crenarchaeon 'Thermogladius cellulolyticus' 1633.</title>
        <authorList>
            <person name="Mardanov A.V."/>
            <person name="Kochetkova T.V."/>
            <person name="Beletsky A.V."/>
            <person name="Bonch-Osmolovskaya E.A."/>
            <person name="Ravin N.V."/>
            <person name="Skryabin K.G."/>
        </authorList>
    </citation>
    <scope>NUCLEOTIDE SEQUENCE [LARGE SCALE GENOMIC DNA]</scope>
    <source>
        <strain evidence="13">DSM 22663 / VKM B-2946 / 1633</strain>
    </source>
</reference>
<evidence type="ECO:0000256" key="5">
    <source>
        <dbReference type="ARBA" id="ARBA00022793"/>
    </source>
</evidence>
<dbReference type="Pfam" id="PF02784">
    <property type="entry name" value="Orn_Arg_deC_N"/>
    <property type="match status" value="1"/>
</dbReference>
<evidence type="ECO:0000256" key="6">
    <source>
        <dbReference type="ARBA" id="ARBA00022842"/>
    </source>
</evidence>
<evidence type="ECO:0000313" key="13">
    <source>
        <dbReference type="Proteomes" id="UP000005270"/>
    </source>
</evidence>
<gene>
    <name evidence="12" type="ordered locus">TCELL_0848</name>
</gene>
<protein>
    <recommendedName>
        <fullName evidence="4">arginine decarboxylase</fullName>
        <ecNumber evidence="4">4.1.1.19</ecNumber>
    </recommendedName>
</protein>
<dbReference type="SUPFAM" id="SSF50621">
    <property type="entry name" value="Alanine racemase C-terminal domain-like"/>
    <property type="match status" value="1"/>
</dbReference>
<accession>I3TET4</accession>